<keyword evidence="1" id="KW-0175">Coiled coil</keyword>
<protein>
    <recommendedName>
        <fullName evidence="5">Trichohyalin-plectin-homology domain-containing protein</fullName>
    </recommendedName>
</protein>
<dbReference type="AlphaFoldDB" id="D8UG69"/>
<feature type="region of interest" description="Disordered" evidence="2">
    <location>
        <begin position="86"/>
        <end position="170"/>
    </location>
</feature>
<feature type="region of interest" description="Disordered" evidence="2">
    <location>
        <begin position="414"/>
        <end position="474"/>
    </location>
</feature>
<dbReference type="InParanoid" id="D8UG69"/>
<dbReference type="EMBL" id="GL378397">
    <property type="protein sequence ID" value="EFJ41297.1"/>
    <property type="molecule type" value="Genomic_DNA"/>
</dbReference>
<proteinExistence type="predicted"/>
<feature type="compositionally biased region" description="Low complexity" evidence="2">
    <location>
        <begin position="156"/>
        <end position="167"/>
    </location>
</feature>
<dbReference type="OrthoDB" id="544531at2759"/>
<dbReference type="RefSeq" id="XP_002957631.1">
    <property type="nucleotide sequence ID" value="XM_002957585.1"/>
</dbReference>
<evidence type="ECO:0000256" key="2">
    <source>
        <dbReference type="SAM" id="MobiDB-lite"/>
    </source>
</evidence>
<reference evidence="3 4" key="1">
    <citation type="journal article" date="2010" name="Science">
        <title>Genomic analysis of organismal complexity in the multicellular green alga Volvox carteri.</title>
        <authorList>
            <person name="Prochnik S.E."/>
            <person name="Umen J."/>
            <person name="Nedelcu A.M."/>
            <person name="Hallmann A."/>
            <person name="Miller S.M."/>
            <person name="Nishii I."/>
            <person name="Ferris P."/>
            <person name="Kuo A."/>
            <person name="Mitros T."/>
            <person name="Fritz-Laylin L.K."/>
            <person name="Hellsten U."/>
            <person name="Chapman J."/>
            <person name="Simakov O."/>
            <person name="Rensing S.A."/>
            <person name="Terry A."/>
            <person name="Pangilinan J."/>
            <person name="Kapitonov V."/>
            <person name="Jurka J."/>
            <person name="Salamov A."/>
            <person name="Shapiro H."/>
            <person name="Schmutz J."/>
            <person name="Grimwood J."/>
            <person name="Lindquist E."/>
            <person name="Lucas S."/>
            <person name="Grigoriev I.V."/>
            <person name="Schmitt R."/>
            <person name="Kirk D."/>
            <person name="Rokhsar D.S."/>
        </authorList>
    </citation>
    <scope>NUCLEOTIDE SEQUENCE [LARGE SCALE GENOMIC DNA]</scope>
    <source>
        <strain evidence="4">f. Nagariensis / Eve</strain>
    </source>
</reference>
<gene>
    <name evidence="3" type="ORF">VOLCADRAFT_98749</name>
</gene>
<evidence type="ECO:0000313" key="4">
    <source>
        <dbReference type="Proteomes" id="UP000001058"/>
    </source>
</evidence>
<organism evidence="4">
    <name type="scientific">Volvox carteri f. nagariensis</name>
    <dbReference type="NCBI Taxonomy" id="3068"/>
    <lineage>
        <taxon>Eukaryota</taxon>
        <taxon>Viridiplantae</taxon>
        <taxon>Chlorophyta</taxon>
        <taxon>core chlorophytes</taxon>
        <taxon>Chlorophyceae</taxon>
        <taxon>CS clade</taxon>
        <taxon>Chlamydomonadales</taxon>
        <taxon>Volvocaceae</taxon>
        <taxon>Volvox</taxon>
    </lineage>
</organism>
<feature type="compositionally biased region" description="Pro residues" evidence="2">
    <location>
        <begin position="117"/>
        <end position="130"/>
    </location>
</feature>
<evidence type="ECO:0000313" key="3">
    <source>
        <dbReference type="EMBL" id="EFJ41297.1"/>
    </source>
</evidence>
<dbReference type="eggNOG" id="ENOG502S4PD">
    <property type="taxonomic scope" value="Eukaryota"/>
</dbReference>
<name>D8UG69_VOLCA</name>
<dbReference type="KEGG" id="vcn:VOLCADRAFT_98749"/>
<feature type="coiled-coil region" evidence="1">
    <location>
        <begin position="191"/>
        <end position="286"/>
    </location>
</feature>
<evidence type="ECO:0008006" key="5">
    <source>
        <dbReference type="Google" id="ProtNLM"/>
    </source>
</evidence>
<keyword evidence="4" id="KW-1185">Reference proteome</keyword>
<dbReference type="GeneID" id="9627111"/>
<dbReference type="Proteomes" id="UP000001058">
    <property type="component" value="Unassembled WGS sequence"/>
</dbReference>
<accession>D8UG69</accession>
<evidence type="ECO:0000256" key="1">
    <source>
        <dbReference type="SAM" id="Coils"/>
    </source>
</evidence>
<sequence length="521" mass="59037">MSFGGQKRGPVGLAAEALKEALVAKLQPGLKDSPINDGIYQAIKLVEAFLLSYKESEADLEALKSQIKRLMLSQARKLWEHIAKNAPAKAQEGGSGPPSASGLPSDRRSKSACVGGRPPPPQQPHQPQPGAPGGARKDLQEAASTSTAHTGVPLYSRNSSRSTGSSSLDWTLPQRTLNRKAYVRNGDFGRMTLVQDELARKAEAAQQLEEAERKKATLAMVQEQMEIVAKKKEEEREARRRAQLEMDEMVRQHQTRKRQEVEQRMLEHEVERLQLLEEERREREKAEQIARVNAAQRDQIKRALFAAMEEKAAAKAAAVEEEMRYNREYIKKMEADEAARRQAVAKRQEKMRQAFERGGGDALQASLEEQERVEAARAARLAAELEAKTLERERLDQERRKKMAEAAMRELDEQVAAREAERRAAAAEEERGRREQRRAEAEARRQREEEKAARRRAQSEAREAQKAALAEEHRRRYHEYREPFEDRYRWLHAGVLSGTQRAFNNLAVPEGKAAVLASLEL</sequence>